<evidence type="ECO:0000313" key="2">
    <source>
        <dbReference type="EMBL" id="RGI77760.1"/>
    </source>
</evidence>
<dbReference type="EMBL" id="QSOF01000006">
    <property type="protein sequence ID" value="RGI77760.1"/>
    <property type="molecule type" value="Genomic_DNA"/>
</dbReference>
<reference evidence="1 4" key="2">
    <citation type="submission" date="2019-06" db="EMBL/GenBank/DDBJ databases">
        <title>Complete genome sequence of Bacteroides uniformis NBRC 113350.</title>
        <authorList>
            <person name="Miura T."/>
            <person name="Furukawa M."/>
            <person name="Shimamura M."/>
            <person name="Ohyama Y."/>
            <person name="Yamazoe A."/>
            <person name="Kawasaki H."/>
        </authorList>
    </citation>
    <scope>NUCLEOTIDE SEQUENCE [LARGE SCALE GENOMIC DNA]</scope>
    <source>
        <strain evidence="1 4">NBRC 113350</strain>
    </source>
</reference>
<evidence type="ECO:0000313" key="3">
    <source>
        <dbReference type="Proteomes" id="UP000263754"/>
    </source>
</evidence>
<gene>
    <name evidence="1" type="ORF">Bun01g_06960</name>
    <name evidence="2" type="ORF">DXD90_05825</name>
</gene>
<sequence>MAIPLLRTFASEHLKRDTAMKTALKWTLRVLKFVFTNESFRNFIASLLGKPGDKKAGNK</sequence>
<protein>
    <submittedName>
        <fullName evidence="2">Uncharacterized protein</fullName>
    </submittedName>
</protein>
<dbReference type="AlphaFoldDB" id="A0A374N404"/>
<organism evidence="2 3">
    <name type="scientific">Bacteroides uniformis</name>
    <dbReference type="NCBI Taxonomy" id="820"/>
    <lineage>
        <taxon>Bacteria</taxon>
        <taxon>Pseudomonadati</taxon>
        <taxon>Bacteroidota</taxon>
        <taxon>Bacteroidia</taxon>
        <taxon>Bacteroidales</taxon>
        <taxon>Bacteroidaceae</taxon>
        <taxon>Bacteroides</taxon>
    </lineage>
</organism>
<dbReference type="EMBL" id="AP019724">
    <property type="protein sequence ID" value="BBK86326.1"/>
    <property type="molecule type" value="Genomic_DNA"/>
</dbReference>
<proteinExistence type="predicted"/>
<evidence type="ECO:0000313" key="4">
    <source>
        <dbReference type="Proteomes" id="UP000320533"/>
    </source>
</evidence>
<dbReference type="KEGG" id="bun:Bun01g_06960"/>
<evidence type="ECO:0000313" key="1">
    <source>
        <dbReference type="EMBL" id="BBK86326.1"/>
    </source>
</evidence>
<dbReference type="Proteomes" id="UP000263754">
    <property type="component" value="Unassembled WGS sequence"/>
</dbReference>
<accession>A0A374N404</accession>
<dbReference type="Proteomes" id="UP000320533">
    <property type="component" value="Chromosome"/>
</dbReference>
<name>A0A374N404_BACUN</name>
<reference evidence="2 3" key="1">
    <citation type="submission" date="2018-08" db="EMBL/GenBank/DDBJ databases">
        <title>A genome reference for cultivated species of the human gut microbiota.</title>
        <authorList>
            <person name="Zou Y."/>
            <person name="Xue W."/>
            <person name="Luo G."/>
        </authorList>
    </citation>
    <scope>NUCLEOTIDE SEQUENCE [LARGE SCALE GENOMIC DNA]</scope>
    <source>
        <strain evidence="2 3">TM10-17</strain>
    </source>
</reference>